<organism evidence="4 5">
    <name type="scientific">Kineosporia succinea</name>
    <dbReference type="NCBI Taxonomy" id="84632"/>
    <lineage>
        <taxon>Bacteria</taxon>
        <taxon>Bacillati</taxon>
        <taxon>Actinomycetota</taxon>
        <taxon>Actinomycetes</taxon>
        <taxon>Kineosporiales</taxon>
        <taxon>Kineosporiaceae</taxon>
        <taxon>Kineosporia</taxon>
    </lineage>
</organism>
<dbReference type="Gene3D" id="3.40.710.10">
    <property type="entry name" value="DD-peptidase/beta-lactamase superfamily"/>
    <property type="match status" value="1"/>
</dbReference>
<dbReference type="PANTHER" id="PTHR46825">
    <property type="entry name" value="D-ALANYL-D-ALANINE-CARBOXYPEPTIDASE/ENDOPEPTIDASE AMPH"/>
    <property type="match status" value="1"/>
</dbReference>
<accession>A0ABT9NVQ2</accession>
<dbReference type="InterPro" id="IPR012338">
    <property type="entry name" value="Beta-lactam/transpept-like"/>
</dbReference>
<feature type="domain" description="Beta-lactamase-related" evidence="2">
    <location>
        <begin position="20"/>
        <end position="337"/>
    </location>
</feature>
<evidence type="ECO:0000313" key="4">
    <source>
        <dbReference type="EMBL" id="MDP9824357.1"/>
    </source>
</evidence>
<dbReference type="PANTHER" id="PTHR46825:SF7">
    <property type="entry name" value="D-ALANYL-D-ALANINE CARBOXYPEPTIDASE"/>
    <property type="match status" value="1"/>
</dbReference>
<feature type="compositionally biased region" description="Gly residues" evidence="1">
    <location>
        <begin position="45"/>
        <end position="66"/>
    </location>
</feature>
<sequence length="472" mass="49973">MTGDESIAPSTARRLLAALARSQREGRLPSAVAGVTRGGRLVWTGGRGGAGGSTGGTSGGPGGAGPEPGPDTQYRIGSITKTMTAVAVLRLRDEGLLRLDDPVENHVRGLPFGDRSIGQLLAHESGLRAELPGDWWERVPGVGWAEFAQRLRADDVLYPAGRRFHYSNVGYAVLGEVVARLRGRAWFDALRDEVLVPLGMRRTTYFAEPGAARGWAVHPWADLVLPEPTEDSGAGAAAGQLWSTVADLGRFAGLLLGSASAGGILSPSSREEMAEVTGVDSGRSRRGYGLGVFSYEMPDGAVVIGHGGSMPGFVAGLFVEPAQDTGVVVLANATNGGSNDVAFEMLRIMREHEPFVGPAWKPLEKVDDEALALTGTWYWGPSGLGLRLTADGELVATGLGNPVRTGRFRRDADGEWIGREGYYAGEKLRAVRDAQGTVSSLDIGTFVFTRRPYDPSGPVPGGVDPEGWRPLY</sequence>
<dbReference type="Proteomes" id="UP001235712">
    <property type="component" value="Unassembled WGS sequence"/>
</dbReference>
<evidence type="ECO:0000259" key="3">
    <source>
        <dbReference type="Pfam" id="PF24491"/>
    </source>
</evidence>
<evidence type="ECO:0000313" key="5">
    <source>
        <dbReference type="Proteomes" id="UP001235712"/>
    </source>
</evidence>
<reference evidence="4 5" key="1">
    <citation type="submission" date="2023-07" db="EMBL/GenBank/DDBJ databases">
        <title>Sequencing the genomes of 1000 actinobacteria strains.</title>
        <authorList>
            <person name="Klenk H.-P."/>
        </authorList>
    </citation>
    <scope>NUCLEOTIDE SEQUENCE [LARGE SCALE GENOMIC DNA]</scope>
    <source>
        <strain evidence="4 5">DSM 44388</strain>
    </source>
</reference>
<comment type="caution">
    <text evidence="4">The sequence shown here is derived from an EMBL/GenBank/DDBJ whole genome shotgun (WGS) entry which is preliminary data.</text>
</comment>
<dbReference type="InterPro" id="IPR001466">
    <property type="entry name" value="Beta-lactam-related"/>
</dbReference>
<feature type="domain" description="DUF7586" evidence="3">
    <location>
        <begin position="366"/>
        <end position="450"/>
    </location>
</feature>
<dbReference type="SUPFAM" id="SSF56601">
    <property type="entry name" value="beta-lactamase/transpeptidase-like"/>
    <property type="match status" value="1"/>
</dbReference>
<name>A0ABT9NVQ2_9ACTN</name>
<feature type="region of interest" description="Disordered" evidence="1">
    <location>
        <begin position="43"/>
        <end position="71"/>
    </location>
</feature>
<keyword evidence="5" id="KW-1185">Reference proteome</keyword>
<evidence type="ECO:0000256" key="1">
    <source>
        <dbReference type="SAM" id="MobiDB-lite"/>
    </source>
</evidence>
<protein>
    <submittedName>
        <fullName evidence="4">CubicO group peptidase (Beta-lactamase class C family)</fullName>
    </submittedName>
</protein>
<dbReference type="InterPro" id="IPR050491">
    <property type="entry name" value="AmpC-like"/>
</dbReference>
<proteinExistence type="predicted"/>
<dbReference type="EMBL" id="JAUSQZ010000001">
    <property type="protein sequence ID" value="MDP9824357.1"/>
    <property type="molecule type" value="Genomic_DNA"/>
</dbReference>
<dbReference type="Pfam" id="PF00144">
    <property type="entry name" value="Beta-lactamase"/>
    <property type="match status" value="1"/>
</dbReference>
<gene>
    <name evidence="4" type="ORF">J2S57_000106</name>
</gene>
<dbReference type="Pfam" id="PF24491">
    <property type="entry name" value="DUF7586"/>
    <property type="match status" value="1"/>
</dbReference>
<dbReference type="RefSeq" id="WP_307236757.1">
    <property type="nucleotide sequence ID" value="NZ_JAUSQZ010000001.1"/>
</dbReference>
<dbReference type="InterPro" id="IPR056008">
    <property type="entry name" value="DUF7586"/>
</dbReference>
<evidence type="ECO:0000259" key="2">
    <source>
        <dbReference type="Pfam" id="PF00144"/>
    </source>
</evidence>